<organism evidence="1 2">
    <name type="scientific">Allokutzneria multivorans</name>
    <dbReference type="NCBI Taxonomy" id="1142134"/>
    <lineage>
        <taxon>Bacteria</taxon>
        <taxon>Bacillati</taxon>
        <taxon>Actinomycetota</taxon>
        <taxon>Actinomycetes</taxon>
        <taxon>Pseudonocardiales</taxon>
        <taxon>Pseudonocardiaceae</taxon>
        <taxon>Allokutzneria</taxon>
    </lineage>
</organism>
<proteinExistence type="predicted"/>
<dbReference type="EMBL" id="BAABAL010000020">
    <property type="protein sequence ID" value="GAA4031962.1"/>
    <property type="molecule type" value="Genomic_DNA"/>
</dbReference>
<evidence type="ECO:0000313" key="2">
    <source>
        <dbReference type="Proteomes" id="UP001501747"/>
    </source>
</evidence>
<reference evidence="2" key="1">
    <citation type="journal article" date="2019" name="Int. J. Syst. Evol. Microbiol.">
        <title>The Global Catalogue of Microorganisms (GCM) 10K type strain sequencing project: providing services to taxonomists for standard genome sequencing and annotation.</title>
        <authorList>
            <consortium name="The Broad Institute Genomics Platform"/>
            <consortium name="The Broad Institute Genome Sequencing Center for Infectious Disease"/>
            <person name="Wu L."/>
            <person name="Ma J."/>
        </authorList>
    </citation>
    <scope>NUCLEOTIDE SEQUENCE [LARGE SCALE GENOMIC DNA]</scope>
    <source>
        <strain evidence="2">JCM 17342</strain>
    </source>
</reference>
<keyword evidence="2" id="KW-1185">Reference proteome</keyword>
<gene>
    <name evidence="1" type="ORF">GCM10022247_66270</name>
</gene>
<evidence type="ECO:0000313" key="1">
    <source>
        <dbReference type="EMBL" id="GAA4031962.1"/>
    </source>
</evidence>
<accession>A0ABP7TVR9</accession>
<dbReference type="RefSeq" id="WP_344883944.1">
    <property type="nucleotide sequence ID" value="NZ_BAABAL010000020.1"/>
</dbReference>
<protein>
    <submittedName>
        <fullName evidence="1">Uncharacterized protein</fullName>
    </submittedName>
</protein>
<name>A0ABP7TVR9_9PSEU</name>
<sequence length="79" mass="8195">MTANGALGALNALNDPFSAFKYLNGSFSALHVALRVVRFAGLQDHPTPVAEVSNDGNPGVVDLEHALIPGPTPTACLVR</sequence>
<comment type="caution">
    <text evidence="1">The sequence shown here is derived from an EMBL/GenBank/DDBJ whole genome shotgun (WGS) entry which is preliminary data.</text>
</comment>
<dbReference type="Proteomes" id="UP001501747">
    <property type="component" value="Unassembled WGS sequence"/>
</dbReference>